<feature type="non-terminal residue" evidence="2">
    <location>
        <position position="106"/>
    </location>
</feature>
<keyword evidence="1" id="KW-0812">Transmembrane</keyword>
<evidence type="ECO:0000256" key="1">
    <source>
        <dbReference type="SAM" id="Phobius"/>
    </source>
</evidence>
<keyword evidence="1" id="KW-1133">Transmembrane helix</keyword>
<feature type="transmembrane region" description="Helical" evidence="1">
    <location>
        <begin position="47"/>
        <end position="70"/>
    </location>
</feature>
<protein>
    <submittedName>
        <fullName evidence="2">Uncharacterized protein</fullName>
    </submittedName>
</protein>
<reference evidence="2" key="1">
    <citation type="submission" date="2015-11" db="EMBL/GenBank/DDBJ databases">
        <title>De novo transcriptome assembly of four potential Pierce s Disease insect vectors from Arizona vineyards.</title>
        <authorList>
            <person name="Tassone E.E."/>
        </authorList>
    </citation>
    <scope>NUCLEOTIDE SEQUENCE</scope>
</reference>
<name>A0A1B6KEY2_9HEMI</name>
<organism evidence="2">
    <name type="scientific">Graphocephala atropunctata</name>
    <dbReference type="NCBI Taxonomy" id="36148"/>
    <lineage>
        <taxon>Eukaryota</taxon>
        <taxon>Metazoa</taxon>
        <taxon>Ecdysozoa</taxon>
        <taxon>Arthropoda</taxon>
        <taxon>Hexapoda</taxon>
        <taxon>Insecta</taxon>
        <taxon>Pterygota</taxon>
        <taxon>Neoptera</taxon>
        <taxon>Paraneoptera</taxon>
        <taxon>Hemiptera</taxon>
        <taxon>Auchenorrhyncha</taxon>
        <taxon>Membracoidea</taxon>
        <taxon>Cicadellidae</taxon>
        <taxon>Cicadellinae</taxon>
        <taxon>Cicadellini</taxon>
        <taxon>Graphocephala</taxon>
    </lineage>
</organism>
<gene>
    <name evidence="2" type="ORF">g.55049</name>
</gene>
<dbReference type="AlphaFoldDB" id="A0A1B6KEY2"/>
<keyword evidence="1" id="KW-0472">Membrane</keyword>
<accession>A0A1B6KEY2</accession>
<proteinExistence type="predicted"/>
<evidence type="ECO:0000313" key="2">
    <source>
        <dbReference type="EMBL" id="JAT09975.1"/>
    </source>
</evidence>
<feature type="non-terminal residue" evidence="2">
    <location>
        <position position="1"/>
    </location>
</feature>
<sequence length="106" mass="11437">FSDELAAVGEECWGGFLAHVQQLARTVNGSASSEVSMVPTISPLERLALVHIAVILLLVVVLLTSTCLGAQYMARYRKYQLAAANEDMESLAISCEISSSLFIIFS</sequence>
<dbReference type="EMBL" id="GEBQ01030002">
    <property type="protein sequence ID" value="JAT09975.1"/>
    <property type="molecule type" value="Transcribed_RNA"/>
</dbReference>